<reference evidence="2 3" key="1">
    <citation type="submission" date="2019-07" db="EMBL/GenBank/DDBJ databases">
        <title>Microbispora hainanensis DSM 45428.</title>
        <authorList>
            <person name="Thawai C."/>
        </authorList>
    </citation>
    <scope>NUCLEOTIDE SEQUENCE [LARGE SCALE GENOMIC DNA]</scope>
    <source>
        <strain evidence="2 3">DSM 45428</strain>
    </source>
</reference>
<accession>A0A544YQM8</accession>
<dbReference type="InterPro" id="IPR036170">
    <property type="entry name" value="YezG-like_sf"/>
</dbReference>
<organism evidence="2 3">
    <name type="scientific">Microbispora hainanensis</name>
    <dbReference type="NCBI Taxonomy" id="568844"/>
    <lineage>
        <taxon>Bacteria</taxon>
        <taxon>Bacillati</taxon>
        <taxon>Actinomycetota</taxon>
        <taxon>Actinomycetes</taxon>
        <taxon>Streptosporangiales</taxon>
        <taxon>Streptosporangiaceae</taxon>
        <taxon>Microbispora</taxon>
    </lineage>
</organism>
<dbReference type="RefSeq" id="WP_142620791.1">
    <property type="nucleotide sequence ID" value="NZ_VIRM01000027.1"/>
</dbReference>
<evidence type="ECO:0000313" key="2">
    <source>
        <dbReference type="EMBL" id="TQS19046.1"/>
    </source>
</evidence>
<name>A0A544YQM8_9ACTN</name>
<proteinExistence type="predicted"/>
<dbReference type="EMBL" id="VIRM01000027">
    <property type="protein sequence ID" value="TQS19046.1"/>
    <property type="molecule type" value="Genomic_DNA"/>
</dbReference>
<comment type="caution">
    <text evidence="2">The sequence shown here is derived from an EMBL/GenBank/DDBJ whole genome shotgun (WGS) entry which is preliminary data.</text>
</comment>
<dbReference type="AlphaFoldDB" id="A0A544YQM8"/>
<feature type="region of interest" description="Disordered" evidence="1">
    <location>
        <begin position="129"/>
        <end position="151"/>
    </location>
</feature>
<evidence type="ECO:0000313" key="3">
    <source>
        <dbReference type="Proteomes" id="UP000316541"/>
    </source>
</evidence>
<dbReference type="Proteomes" id="UP000316541">
    <property type="component" value="Unassembled WGS sequence"/>
</dbReference>
<sequence>MSRYRTHELCVEIGELVAARAPKRWRNAEVLRRQLGTFGTTLTTYTVADGSEQTQDVDGLDELFHQLKRAEYQPGEGTWFRCRLEYSRRRRAYTASMQTFAREFPFGDDLQVPPWAYAEELTMFPRQRKHTPPWMIPQGRDNEASGEGSAG</sequence>
<gene>
    <name evidence="2" type="ORF">FLX08_21970</name>
</gene>
<evidence type="ECO:0000256" key="1">
    <source>
        <dbReference type="SAM" id="MobiDB-lite"/>
    </source>
</evidence>
<protein>
    <submittedName>
        <fullName evidence="2">Uncharacterized protein</fullName>
    </submittedName>
</protein>
<dbReference type="SUPFAM" id="SSF160424">
    <property type="entry name" value="BH3703-like"/>
    <property type="match status" value="1"/>
</dbReference>